<dbReference type="InParanoid" id="C4R1S0"/>
<evidence type="ECO:0000313" key="3">
    <source>
        <dbReference type="EMBL" id="CAY69444.1"/>
    </source>
</evidence>
<dbReference type="OrthoDB" id="7457040at2759"/>
<dbReference type="Pfam" id="PF00561">
    <property type="entry name" value="Abhydrolase_1"/>
    <property type="match status" value="1"/>
</dbReference>
<keyword evidence="4" id="KW-1185">Reference proteome</keyword>
<proteinExistence type="inferred from homology"/>
<dbReference type="GeneID" id="8198063"/>
<dbReference type="GO" id="GO:0042171">
    <property type="term" value="F:lysophosphatidic acid acyltransferase activity"/>
    <property type="evidence" value="ECO:0007669"/>
    <property type="project" value="TreeGrafter"/>
</dbReference>
<dbReference type="HOGENOM" id="CLU_017361_3_1_1"/>
<comment type="similarity">
    <text evidence="1">Belongs to the peptidase S33 family. ABHD4/ABHD5 subfamily.</text>
</comment>
<dbReference type="OMA" id="AFHSMMQ"/>
<dbReference type="GO" id="GO:0006654">
    <property type="term" value="P:phosphatidic acid biosynthetic process"/>
    <property type="evidence" value="ECO:0007669"/>
    <property type="project" value="TreeGrafter"/>
</dbReference>
<dbReference type="GO" id="GO:0055088">
    <property type="term" value="P:lipid homeostasis"/>
    <property type="evidence" value="ECO:0007669"/>
    <property type="project" value="TreeGrafter"/>
</dbReference>
<dbReference type="GO" id="GO:0005743">
    <property type="term" value="C:mitochondrial inner membrane"/>
    <property type="evidence" value="ECO:0007669"/>
    <property type="project" value="TreeGrafter"/>
</dbReference>
<dbReference type="GO" id="GO:0004623">
    <property type="term" value="F:phospholipase A2 activity"/>
    <property type="evidence" value="ECO:0007669"/>
    <property type="project" value="TreeGrafter"/>
</dbReference>
<dbReference type="EMBL" id="FN392320">
    <property type="protein sequence ID" value="CAY69444.1"/>
    <property type="molecule type" value="Genomic_DNA"/>
</dbReference>
<name>C4R1S0_KOMPG</name>
<dbReference type="Gene3D" id="3.40.50.1820">
    <property type="entry name" value="alpha/beta hydrolase"/>
    <property type="match status" value="1"/>
</dbReference>
<dbReference type="KEGG" id="ppa:PAS_chr2-1_0786"/>
<dbReference type="GO" id="GO:0035965">
    <property type="term" value="P:cardiolipin acyl-chain remodeling"/>
    <property type="evidence" value="ECO:0007669"/>
    <property type="project" value="TreeGrafter"/>
</dbReference>
<accession>C4R1S0</accession>
<dbReference type="InterPro" id="IPR000073">
    <property type="entry name" value="AB_hydrolase_1"/>
</dbReference>
<dbReference type="RefSeq" id="XP_002491724.1">
    <property type="nucleotide sequence ID" value="XM_002491679.1"/>
</dbReference>
<evidence type="ECO:0000259" key="2">
    <source>
        <dbReference type="Pfam" id="PF00561"/>
    </source>
</evidence>
<reference evidence="3 4" key="1">
    <citation type="journal article" date="2009" name="Nat. Biotechnol.">
        <title>Genome sequence of the recombinant protein production host Pichia pastoris.</title>
        <authorList>
            <person name="De Schutter K."/>
            <person name="Lin Y.C."/>
            <person name="Tiels P."/>
            <person name="Van Hecke A."/>
            <person name="Glinka S."/>
            <person name="Weber-Lehmann J."/>
            <person name="Rouze P."/>
            <person name="Van de Peer Y."/>
            <person name="Callewaert N."/>
        </authorList>
    </citation>
    <scope>NUCLEOTIDE SEQUENCE [LARGE SCALE GENOMIC DNA]</scope>
    <source>
        <strain evidence="4">GS115 / ATCC 20864</strain>
    </source>
</reference>
<dbReference type="PANTHER" id="PTHR42886">
    <property type="entry name" value="RE40534P-RELATED"/>
    <property type="match status" value="1"/>
</dbReference>
<dbReference type="STRING" id="644223.C4R1S0"/>
<dbReference type="eggNOG" id="KOG4409">
    <property type="taxonomic scope" value="Eukaryota"/>
</dbReference>
<dbReference type="FunCoup" id="C4R1S0">
    <property type="interactions" value="159"/>
</dbReference>
<sequence length="387" mass="44204">MRCGTLPRLYRSSYRRSTAPAGVPLTKIFSNSFPRSFIDSLSDYKDRLQLDKFQHELLSLLSFFPDGDDTRKVQILKVPVYRIPSETGFINELCIYPKGKSHDDPNLKHLVLVHGYGAGLGFFLKNLDRISEYGCSNGWMIHAIDLYGYGCSSRPQFPCSESLTSSVVTEWFTDTLRQWFEKRVSSPRDDTLVVAHSMGAYLCALFNMHHPEFFDRLVMCSPAGISAPESDIPVPTWFNYLWNKNVSPFFIVRYASILGSMLVSGWTSRRFARLTPSEQEALHRYAYGIFNAPGSGEYVLNYLLAAGGIPRYPLRDAIQKLKCEVCWIYGEDDWMDVHGGRRCHELMNKVSNDSSEYHVVPNSGHHLYLDNHLVFNGLVISQMKKYN</sequence>
<dbReference type="Proteomes" id="UP000000314">
    <property type="component" value="Chromosome 2"/>
</dbReference>
<evidence type="ECO:0000256" key="1">
    <source>
        <dbReference type="ARBA" id="ARBA00038097"/>
    </source>
</evidence>
<dbReference type="InterPro" id="IPR029058">
    <property type="entry name" value="AB_hydrolase_fold"/>
</dbReference>
<dbReference type="PANTHER" id="PTHR42886:SF29">
    <property type="entry name" value="PUMMELIG, ISOFORM A"/>
    <property type="match status" value="1"/>
</dbReference>
<evidence type="ECO:0000313" key="4">
    <source>
        <dbReference type="Proteomes" id="UP000000314"/>
    </source>
</evidence>
<protein>
    <recommendedName>
        <fullName evidence="2">AB hydrolase-1 domain-containing protein</fullName>
    </recommendedName>
</protein>
<dbReference type="SUPFAM" id="SSF53474">
    <property type="entry name" value="alpha/beta-Hydrolases"/>
    <property type="match status" value="1"/>
</dbReference>
<gene>
    <name evidence="3" type="ordered locus">PAS_chr2-1_0786</name>
</gene>
<feature type="domain" description="AB hydrolase-1" evidence="2">
    <location>
        <begin position="108"/>
        <end position="371"/>
    </location>
</feature>
<dbReference type="AlphaFoldDB" id="C4R1S0"/>
<dbReference type="ESTHER" id="picpg-c4r1s0">
    <property type="family name" value="CGI-58_ABHD5_ABHD4"/>
</dbReference>
<organism evidence="3 4">
    <name type="scientific">Komagataella phaffii (strain GS115 / ATCC 20864)</name>
    <name type="common">Yeast</name>
    <name type="synonym">Pichia pastoris</name>
    <dbReference type="NCBI Taxonomy" id="644223"/>
    <lineage>
        <taxon>Eukaryota</taxon>
        <taxon>Fungi</taxon>
        <taxon>Dikarya</taxon>
        <taxon>Ascomycota</taxon>
        <taxon>Saccharomycotina</taxon>
        <taxon>Pichiomycetes</taxon>
        <taxon>Pichiales</taxon>
        <taxon>Pichiaceae</taxon>
        <taxon>Komagataella</taxon>
    </lineage>
</organism>